<dbReference type="Gene3D" id="3.40.50.300">
    <property type="entry name" value="P-loop containing nucleotide triphosphate hydrolases"/>
    <property type="match status" value="2"/>
</dbReference>
<gene>
    <name evidence="2" type="ORF">LCGC14_0813110</name>
</gene>
<reference evidence="2" key="1">
    <citation type="journal article" date="2015" name="Nature">
        <title>Complex archaea that bridge the gap between prokaryotes and eukaryotes.</title>
        <authorList>
            <person name="Spang A."/>
            <person name="Saw J.H."/>
            <person name="Jorgensen S.L."/>
            <person name="Zaremba-Niedzwiedzka K."/>
            <person name="Martijn J."/>
            <person name="Lind A.E."/>
            <person name="van Eijk R."/>
            <person name="Schleper C."/>
            <person name="Guy L."/>
            <person name="Ettema T.J."/>
        </authorList>
    </citation>
    <scope>NUCLEOTIDE SEQUENCE</scope>
</reference>
<dbReference type="Pfam" id="PF13087">
    <property type="entry name" value="AAA_12"/>
    <property type="match status" value="1"/>
</dbReference>
<proteinExistence type="predicted"/>
<dbReference type="SUPFAM" id="SSF52540">
    <property type="entry name" value="P-loop containing nucleoside triphosphate hydrolases"/>
    <property type="match status" value="1"/>
</dbReference>
<evidence type="ECO:0000313" key="2">
    <source>
        <dbReference type="EMBL" id="KKN32511.1"/>
    </source>
</evidence>
<organism evidence="2">
    <name type="scientific">marine sediment metagenome</name>
    <dbReference type="NCBI Taxonomy" id="412755"/>
    <lineage>
        <taxon>unclassified sequences</taxon>
        <taxon>metagenomes</taxon>
        <taxon>ecological metagenomes</taxon>
    </lineage>
</organism>
<dbReference type="Pfam" id="PF13086">
    <property type="entry name" value="AAA_11"/>
    <property type="match status" value="1"/>
</dbReference>
<sequence>MDLNNFNKQLLTRYTESECKRQLFLDLAQIKPELWYIDNRAIERIRHERLQNKFLKDLGNKFEQKVYSHLVRYIGVKYNVKDNGEVDETYLNPGIFEQFYDELIKNTNLDDIILLEFQYETPEYFFKKIFPPKNNVNEIPVNFGEQRPDIIIIGNSFNKKKKKVVELLSDGTTREVPKSEISTRFGISIIDVKNISEDHIGKKQFIEILYYLWTLASYLKEHNLDEKFFVRIDFNGIFPQYSEDILKTLHSLDDFLDLTIQLHWEQTHQVFLDIIQKIKKLWLKAPIPIESTPVNIQASCGYCYFIEDCKKTLGIDSEPCDWSLQLIPYTSFSIAQQLLSLGFKTIGDVSANIGSIKIGNTPEPLYAELPLLKLKALALINKQVVNPQQGEIHTYSIPRFTTISITFAIEKDPVNERVYAAGFYVDMVVSGKSPFGGIFNNWWKIWKDGLNSNKKPKEIQAKLNKNLIRPLPLVEVEQFLYFLKKLKTIIIYLKGDKTKSGQPRKTTEIIYQFAIINKGHTNEEEINFTKHIIKKLYTIFELCNVVENYIVTDGYKAGTYYGPTTSLFYWSKRQLNNFQSMLERNLNSIIDDIDVWGKYLAIISYFTPSDSEVAHPYQHKKLFNVQDFAETILGFPSIISYTWHEIAKIVKKINSSNKFWVQHFNYMDFNNWYLMLVEDDIPEKKNFRSELRRQVMHKIRTINQLRKVFQIESRYVISKHARIISKEEIRRVILPTDYHSIAQVWYLFSKLTGSMEEMDTEHFRTIYPEFSIAKLAAAKVSNLIIRQSGVKKVYYEFQMKGLSSNMKIRANDRVLLIPNEKRDMSANRRMEPWKVSIESMEWLSHINGYKVITKETSADLFDMVKKDKEIPESPEDLDWYLYPTYIDAWSKKLYGENALLQRYNMGRSWLGSRLSYLWKIRSKQELFWPENWTFSAPSVYLYAPNLLLRMTNGPQETHDKLLTQIEPTLDPSQERSIQISLEKVISGIQGPPGTGKSQTIAALIDEYYIRRISNGKKSVKILVTSFSYAAIRVLIKKIREGKDKSGKPTPSSQIQMIFLHSMHQKPIPSLSGCREVDDLIRSGSTWKLNNQPYTVTNSKLLEESLENCYIIFANAHQLYFLPERVEDDFSFDLICVDEASQLQVDHFMSSLQFVNKHKFVIKPKYRGEPNTRITDNDEIKHLSIENNLDPNLLTKIVIVGDYNQLPPVQPVPPPKNLESILKSLFVYYVKNHEIPNSQLQTNYRSHKDIVNYTSQLGFYEDLKPDPNNMDRIIKGNINNVEEKWVQEILEPQKVVSCIIHKKKFEIGVSALESYLVVKIIIGYFKMVQPVSKAQERLFWRETVGVVAPHNAQGRLIIRQLYDKLIDPSKPLTCLNHSELMNLLINTIYSVEKFQGSDRELIISSIGISDKDQLNAESEFIYNINRFNVLTSRAKSKIILIASKRFFKYIPKDRNIMEEAAHIRNYALNYCNKSINFSFKDEKNLDEVVEFRYKD</sequence>
<dbReference type="InterPro" id="IPR045055">
    <property type="entry name" value="DNA2/NAM7-like"/>
</dbReference>
<name>A0A0F9S5Z7_9ZZZZ</name>
<protein>
    <recommendedName>
        <fullName evidence="1">AAA+ ATPase domain-containing protein</fullName>
    </recommendedName>
</protein>
<dbReference type="InterPro" id="IPR027417">
    <property type="entry name" value="P-loop_NTPase"/>
</dbReference>
<dbReference type="InterPro" id="IPR041677">
    <property type="entry name" value="DNA2/NAM7_AAA_11"/>
</dbReference>
<dbReference type="PANTHER" id="PTHR10887:SF495">
    <property type="entry name" value="HELICASE SENATAXIN ISOFORM X1-RELATED"/>
    <property type="match status" value="1"/>
</dbReference>
<dbReference type="PANTHER" id="PTHR10887">
    <property type="entry name" value="DNA2/NAM7 HELICASE FAMILY"/>
    <property type="match status" value="1"/>
</dbReference>
<dbReference type="InterPro" id="IPR041679">
    <property type="entry name" value="DNA2/NAM7-like_C"/>
</dbReference>
<comment type="caution">
    <text evidence="2">The sequence shown here is derived from an EMBL/GenBank/DDBJ whole genome shotgun (WGS) entry which is preliminary data.</text>
</comment>
<dbReference type="SMART" id="SM00382">
    <property type="entry name" value="AAA"/>
    <property type="match status" value="1"/>
</dbReference>
<accession>A0A0F9S5Z7</accession>
<dbReference type="GO" id="GO:0004386">
    <property type="term" value="F:helicase activity"/>
    <property type="evidence" value="ECO:0007669"/>
    <property type="project" value="InterPro"/>
</dbReference>
<feature type="domain" description="AAA+ ATPase" evidence="1">
    <location>
        <begin position="982"/>
        <end position="1231"/>
    </location>
</feature>
<dbReference type="EMBL" id="LAZR01002247">
    <property type="protein sequence ID" value="KKN32511.1"/>
    <property type="molecule type" value="Genomic_DNA"/>
</dbReference>
<dbReference type="InterPro" id="IPR003593">
    <property type="entry name" value="AAA+_ATPase"/>
</dbReference>
<evidence type="ECO:0000259" key="1">
    <source>
        <dbReference type="SMART" id="SM00382"/>
    </source>
</evidence>